<protein>
    <submittedName>
        <fullName evidence="1">Uncharacterized protein</fullName>
    </submittedName>
</protein>
<organism evidence="1 2">
    <name type="scientific">Leptospira weilii str. Ecochallenge</name>
    <dbReference type="NCBI Taxonomy" id="1049986"/>
    <lineage>
        <taxon>Bacteria</taxon>
        <taxon>Pseudomonadati</taxon>
        <taxon>Spirochaetota</taxon>
        <taxon>Spirochaetia</taxon>
        <taxon>Leptospirales</taxon>
        <taxon>Leptospiraceae</taxon>
        <taxon>Leptospira</taxon>
    </lineage>
</organism>
<evidence type="ECO:0000313" key="2">
    <source>
        <dbReference type="Proteomes" id="UP000012249"/>
    </source>
</evidence>
<sequence length="63" mass="7813">MSEFRQIYLRIQVFMGWYVREQHFSFLFAQTFLRPAHVKLRKLEKTFLRVYSKTLEKSVTIIR</sequence>
<dbReference type="Proteomes" id="UP000012249">
    <property type="component" value="Unassembled WGS sequence"/>
</dbReference>
<reference evidence="1 2" key="1">
    <citation type="submission" date="2013-02" db="EMBL/GenBank/DDBJ databases">
        <authorList>
            <person name="Harkins D.M."/>
            <person name="Durkin A.S."/>
            <person name="Brinkac L.M."/>
            <person name="Haft D.H."/>
            <person name="Selengut J.D."/>
            <person name="Sanka R."/>
            <person name="DePew J."/>
            <person name="Purushe J."/>
            <person name="Haake D.A."/>
            <person name="Matsunaga J."/>
            <person name="Vinetz J.M."/>
            <person name="Sutton G.G."/>
            <person name="Nierman W.C."/>
            <person name="Fouts D.E."/>
        </authorList>
    </citation>
    <scope>NUCLEOTIDE SEQUENCE [LARGE SCALE GENOMIC DNA]</scope>
    <source>
        <strain evidence="1 2">Ecochallenge</strain>
    </source>
</reference>
<dbReference type="AlphaFoldDB" id="N1UA32"/>
<name>N1UA32_9LEPT</name>
<comment type="caution">
    <text evidence="1">The sequence shown here is derived from an EMBL/GenBank/DDBJ whole genome shotgun (WGS) entry which is preliminary data.</text>
</comment>
<accession>N1UA32</accession>
<proteinExistence type="predicted"/>
<evidence type="ECO:0000313" key="1">
    <source>
        <dbReference type="EMBL" id="EMY15091.1"/>
    </source>
</evidence>
<dbReference type="EMBL" id="AHMI02000113">
    <property type="protein sequence ID" value="EMY15091.1"/>
    <property type="molecule type" value="Genomic_DNA"/>
</dbReference>
<gene>
    <name evidence="1" type="ORF">LEP1GSC043_3427</name>
</gene>